<gene>
    <name evidence="2" type="ORF">H1Q58_08460</name>
</gene>
<evidence type="ECO:0000313" key="2">
    <source>
        <dbReference type="EMBL" id="QMT16020.1"/>
    </source>
</evidence>
<dbReference type="InterPro" id="IPR013766">
    <property type="entry name" value="Thioredoxin_domain"/>
</dbReference>
<accession>A0A7D7RCW6</accession>
<dbReference type="KEGG" id="pdec:H1Q58_08460"/>
<dbReference type="Proteomes" id="UP000514716">
    <property type="component" value="Chromosome"/>
</dbReference>
<name>A0A7D7RCW6_PLAMR</name>
<dbReference type="InterPro" id="IPR036249">
    <property type="entry name" value="Thioredoxin-like_sf"/>
</dbReference>
<evidence type="ECO:0000259" key="1">
    <source>
        <dbReference type="Pfam" id="PF00085"/>
    </source>
</evidence>
<organism evidence="2 3">
    <name type="scientific">Planococcus maritimus</name>
    <dbReference type="NCBI Taxonomy" id="192421"/>
    <lineage>
        <taxon>Bacteria</taxon>
        <taxon>Bacillati</taxon>
        <taxon>Bacillota</taxon>
        <taxon>Bacilli</taxon>
        <taxon>Bacillales</taxon>
        <taxon>Caryophanaceae</taxon>
        <taxon>Planococcus</taxon>
    </lineage>
</organism>
<evidence type="ECO:0000313" key="3">
    <source>
        <dbReference type="Proteomes" id="UP000514716"/>
    </source>
</evidence>
<reference evidence="2 3" key="1">
    <citation type="submission" date="2020-07" db="EMBL/GenBank/DDBJ databases">
        <title>Screening of a cold-adapted Planococcus bacterium producing protease in traditional shrimp paste and protease identification by genome sequencing.</title>
        <authorList>
            <person name="Gao R."/>
            <person name="Leng W."/>
            <person name="Chu Q."/>
            <person name="Wu X."/>
            <person name="Liu H."/>
            <person name="Li X."/>
        </authorList>
    </citation>
    <scope>NUCLEOTIDE SEQUENCE [LARGE SCALE GENOMIC DNA]</scope>
    <source>
        <strain evidence="2 3">XJ11</strain>
    </source>
</reference>
<keyword evidence="3" id="KW-1185">Reference proteome</keyword>
<dbReference type="AlphaFoldDB" id="A0A7D7RCW6"/>
<protein>
    <submittedName>
        <fullName evidence="2">Thioredoxin family protein</fullName>
    </submittedName>
</protein>
<dbReference type="Gene3D" id="3.40.30.10">
    <property type="entry name" value="Glutaredoxin"/>
    <property type="match status" value="1"/>
</dbReference>
<sequence>METISSMDQFQQKIASRESFLLFVKTDHCSVCEGLKPQVEGLEPNASIPFYLVNAARVPELAGQLTLFTAPVVILFKQGKEQLRFARFVRMDELESRLGELEAELDG</sequence>
<proteinExistence type="predicted"/>
<dbReference type="EMBL" id="CP059540">
    <property type="protein sequence ID" value="QMT16020.1"/>
    <property type="molecule type" value="Genomic_DNA"/>
</dbReference>
<dbReference type="SUPFAM" id="SSF52833">
    <property type="entry name" value="Thioredoxin-like"/>
    <property type="match status" value="1"/>
</dbReference>
<dbReference type="Pfam" id="PF00085">
    <property type="entry name" value="Thioredoxin"/>
    <property type="match status" value="1"/>
</dbReference>
<feature type="domain" description="Thioredoxin" evidence="1">
    <location>
        <begin position="6"/>
        <end position="96"/>
    </location>
</feature>
<dbReference type="CDD" id="cd02947">
    <property type="entry name" value="TRX_family"/>
    <property type="match status" value="1"/>
</dbReference>
<dbReference type="RefSeq" id="WP_182091183.1">
    <property type="nucleotide sequence ID" value="NZ_CP059540.1"/>
</dbReference>